<keyword evidence="3" id="KW-1003">Cell membrane</keyword>
<feature type="region of interest" description="Disordered" evidence="10">
    <location>
        <begin position="1"/>
        <end position="21"/>
    </location>
</feature>
<organism evidence="12 13">
    <name type="scientific">Ectothiorhodospira haloalkaliphila</name>
    <dbReference type="NCBI Taxonomy" id="421628"/>
    <lineage>
        <taxon>Bacteria</taxon>
        <taxon>Pseudomonadati</taxon>
        <taxon>Pseudomonadota</taxon>
        <taxon>Gammaproteobacteria</taxon>
        <taxon>Chromatiales</taxon>
        <taxon>Ectothiorhodospiraceae</taxon>
        <taxon>Ectothiorhodospira</taxon>
    </lineage>
</organism>
<keyword evidence="8 9" id="KW-0472">Membrane</keyword>
<evidence type="ECO:0000256" key="10">
    <source>
        <dbReference type="SAM" id="MobiDB-lite"/>
    </source>
</evidence>
<dbReference type="GO" id="GO:0015627">
    <property type="term" value="C:type II protein secretion system complex"/>
    <property type="evidence" value="ECO:0007669"/>
    <property type="project" value="UniProtKB-UniRule"/>
</dbReference>
<dbReference type="EMBL" id="CP007268">
    <property type="protein sequence ID" value="AHK78061.1"/>
    <property type="molecule type" value="Genomic_DNA"/>
</dbReference>
<dbReference type="PROSITE" id="PS00409">
    <property type="entry name" value="PROKAR_NTER_METHYL"/>
    <property type="match status" value="1"/>
</dbReference>
<evidence type="ECO:0000256" key="7">
    <source>
        <dbReference type="ARBA" id="ARBA00022989"/>
    </source>
</evidence>
<evidence type="ECO:0000256" key="3">
    <source>
        <dbReference type="ARBA" id="ARBA00022475"/>
    </source>
</evidence>
<dbReference type="Pfam" id="PF07963">
    <property type="entry name" value="N_methyl"/>
    <property type="match status" value="1"/>
</dbReference>
<feature type="domain" description="Type II secretion system protein GspI C-terminal" evidence="11">
    <location>
        <begin position="66"/>
        <end position="152"/>
    </location>
</feature>
<feature type="transmembrane region" description="Helical" evidence="9">
    <location>
        <begin position="33"/>
        <end position="53"/>
    </location>
</feature>
<dbReference type="InterPro" id="IPR003413">
    <property type="entry name" value="T2SS_GspI_C"/>
</dbReference>
<evidence type="ECO:0000259" key="11">
    <source>
        <dbReference type="Pfam" id="PF02501"/>
    </source>
</evidence>
<dbReference type="PATRIC" id="fig|1354791.3.peg.61"/>
<evidence type="ECO:0000313" key="12">
    <source>
        <dbReference type="EMBL" id="AHK78061.1"/>
    </source>
</evidence>
<evidence type="ECO:0000256" key="6">
    <source>
        <dbReference type="ARBA" id="ARBA00022692"/>
    </source>
</evidence>
<dbReference type="InterPro" id="IPR045584">
    <property type="entry name" value="Pilin-like"/>
</dbReference>
<dbReference type="Pfam" id="PF02501">
    <property type="entry name" value="T2SSI"/>
    <property type="match status" value="1"/>
</dbReference>
<evidence type="ECO:0000256" key="2">
    <source>
        <dbReference type="ARBA" id="ARBA00008358"/>
    </source>
</evidence>
<comment type="subcellular location">
    <subcellularLocation>
        <location evidence="1 9">Cell inner membrane</location>
        <topology evidence="1 9">Single-pass membrane protein</topology>
    </subcellularLocation>
</comment>
<keyword evidence="5 9" id="KW-0997">Cell inner membrane</keyword>
<accession>W8KR56</accession>
<keyword evidence="13" id="KW-1185">Reference proteome</keyword>
<dbReference type="PANTHER" id="PTHR38779:SF2">
    <property type="entry name" value="TYPE II SECRETION SYSTEM PROTEIN I-RELATED"/>
    <property type="match status" value="1"/>
</dbReference>
<comment type="function">
    <text evidence="9">Component of the type II secretion system required for the energy-dependent secretion of extracellular factors such as proteases and toxins from the periplasm.</text>
</comment>
<dbReference type="GO" id="GO:0015628">
    <property type="term" value="P:protein secretion by the type II secretion system"/>
    <property type="evidence" value="ECO:0007669"/>
    <property type="project" value="UniProtKB-UniRule"/>
</dbReference>
<dbReference type="NCBIfam" id="TIGR01707">
    <property type="entry name" value="gspI"/>
    <property type="match status" value="1"/>
</dbReference>
<keyword evidence="7 9" id="KW-1133">Transmembrane helix</keyword>
<keyword evidence="6 9" id="KW-0812">Transmembrane</keyword>
<evidence type="ECO:0000256" key="8">
    <source>
        <dbReference type="ARBA" id="ARBA00023136"/>
    </source>
</evidence>
<dbReference type="InterPro" id="IPR012902">
    <property type="entry name" value="N_methyl_site"/>
</dbReference>
<dbReference type="HOGENOM" id="CLU_121289_3_0_6"/>
<dbReference type="KEGG" id="hhc:M911_01285"/>
<evidence type="ECO:0000256" key="4">
    <source>
        <dbReference type="ARBA" id="ARBA00022481"/>
    </source>
</evidence>
<dbReference type="SUPFAM" id="SSF54523">
    <property type="entry name" value="Pili subunits"/>
    <property type="match status" value="1"/>
</dbReference>
<evidence type="ECO:0000256" key="5">
    <source>
        <dbReference type="ARBA" id="ARBA00022519"/>
    </source>
</evidence>
<dbReference type="NCBIfam" id="TIGR02532">
    <property type="entry name" value="IV_pilin_GFxxxE"/>
    <property type="match status" value="1"/>
</dbReference>
<reference evidence="12 13" key="1">
    <citation type="journal article" date="2014" name="J Genomics">
        <title>Draft Genome Sequence of the Extremely Halophilic Phototrophic Purple Sulfur Bacterium Halorhodospira halochloris.</title>
        <authorList>
            <person name="Singh K.S."/>
            <person name="Kirksey J."/>
            <person name="Hoff W.D."/>
            <person name="Deole R."/>
        </authorList>
    </citation>
    <scope>NUCLEOTIDE SEQUENCE [LARGE SCALE GENOMIC DNA]</scope>
    <source>
        <strain evidence="12 13">A</strain>
    </source>
</reference>
<comment type="PTM">
    <text evidence="9">Cleaved by prepilin peptidase.</text>
</comment>
<gene>
    <name evidence="12" type="ORF">M911_01285</name>
</gene>
<evidence type="ECO:0000313" key="13">
    <source>
        <dbReference type="Proteomes" id="UP000019442"/>
    </source>
</evidence>
<reference evidence="13" key="2">
    <citation type="submission" date="2014-02" db="EMBL/GenBank/DDBJ databases">
        <title>Draft Genome Sequence of extremely halophilic bacteria Halorhodospira halochloris.</title>
        <authorList>
            <person name="Singh K.S."/>
        </authorList>
    </citation>
    <scope>NUCLEOTIDE SEQUENCE [LARGE SCALE GENOMIC DNA]</scope>
    <source>
        <strain evidence="13">A</strain>
    </source>
</reference>
<name>W8KR56_9GAMM</name>
<evidence type="ECO:0000256" key="9">
    <source>
        <dbReference type="RuleBase" id="RU368030"/>
    </source>
</evidence>
<comment type="similarity">
    <text evidence="2 9">Belongs to the GSP I family.</text>
</comment>
<dbReference type="GO" id="GO:0005886">
    <property type="term" value="C:plasma membrane"/>
    <property type="evidence" value="ECO:0007669"/>
    <property type="project" value="UniProtKB-SubCell"/>
</dbReference>
<evidence type="ECO:0000256" key="1">
    <source>
        <dbReference type="ARBA" id="ARBA00004377"/>
    </source>
</evidence>
<dbReference type="Proteomes" id="UP000019442">
    <property type="component" value="Chromosome"/>
</dbReference>
<sequence>MPSLRSGHSRPRAAPTGCFSAGVPAGSRRQSGFTLLEVLVAVTILAVAMGAVIKVASENARNAAYLRDRTHAHWVASNVMARYRAGMEEPARGTRRGAMIMAEREWYWEVEIQPRDLDVAGYSLGAVPRIQVTVRDQDDPDAPYLARLAGFLNP</sequence>
<dbReference type="InterPro" id="IPR010052">
    <property type="entry name" value="T2SS_protein-GspI"/>
</dbReference>
<dbReference type="PANTHER" id="PTHR38779">
    <property type="entry name" value="TYPE II SECRETION SYSTEM PROTEIN I-RELATED"/>
    <property type="match status" value="1"/>
</dbReference>
<dbReference type="AlphaFoldDB" id="W8KR56"/>
<protein>
    <recommendedName>
        <fullName evidence="9">Type II secretion system protein I</fullName>
        <shortName evidence="9">T2SS minor pseudopilin I</shortName>
    </recommendedName>
</protein>
<keyword evidence="4 9" id="KW-0488">Methylation</keyword>
<dbReference type="Gene3D" id="3.30.1300.30">
    <property type="entry name" value="GSPII I/J protein-like"/>
    <property type="match status" value="1"/>
</dbReference>
<comment type="subunit">
    <text evidence="9">Type II secretion is composed of four main components: the outer membrane complex, the inner membrane complex, the cytoplasmic secretion ATPase and the periplasm-spanning pseudopilus.</text>
</comment>
<proteinExistence type="inferred from homology"/>